<evidence type="ECO:0000256" key="1">
    <source>
        <dbReference type="SAM" id="MobiDB-lite"/>
    </source>
</evidence>
<keyword evidence="4" id="KW-1185">Reference proteome</keyword>
<dbReference type="Proteomes" id="UP000605568">
    <property type="component" value="Unassembled WGS sequence"/>
</dbReference>
<organism evidence="3 4">
    <name type="scientific">Lentzea cavernae</name>
    <dbReference type="NCBI Taxonomy" id="2020703"/>
    <lineage>
        <taxon>Bacteria</taxon>
        <taxon>Bacillati</taxon>
        <taxon>Actinomycetota</taxon>
        <taxon>Actinomycetes</taxon>
        <taxon>Pseudonocardiales</taxon>
        <taxon>Pseudonocardiaceae</taxon>
        <taxon>Lentzea</taxon>
    </lineage>
</organism>
<evidence type="ECO:0000313" key="4">
    <source>
        <dbReference type="Proteomes" id="UP000605568"/>
    </source>
</evidence>
<sequence>MPCERIQMSQERTWRKSSYSGGSGSGNCVEVSLAQDALVRDTKNASGPALAFSTSAWRALLNSL</sequence>
<reference evidence="4" key="1">
    <citation type="journal article" date="2019" name="Int. J. Syst. Evol. Microbiol.">
        <title>The Global Catalogue of Microorganisms (GCM) 10K type strain sequencing project: providing services to taxonomists for standard genome sequencing and annotation.</title>
        <authorList>
            <consortium name="The Broad Institute Genomics Platform"/>
            <consortium name="The Broad Institute Genome Sequencing Center for Infectious Disease"/>
            <person name="Wu L."/>
            <person name="Ma J."/>
        </authorList>
    </citation>
    <scope>NUCLEOTIDE SEQUENCE [LARGE SCALE GENOMIC DNA]</scope>
    <source>
        <strain evidence="4">CGMCC 4.7367</strain>
    </source>
</reference>
<comment type="caution">
    <text evidence="3">The sequence shown here is derived from an EMBL/GenBank/DDBJ whole genome shotgun (WGS) entry which is preliminary data.</text>
</comment>
<evidence type="ECO:0000259" key="2">
    <source>
        <dbReference type="Pfam" id="PF04149"/>
    </source>
</evidence>
<evidence type="ECO:0000313" key="3">
    <source>
        <dbReference type="EMBL" id="GHH47446.1"/>
    </source>
</evidence>
<proteinExistence type="predicted"/>
<accession>A0ABQ3MJY3</accession>
<protein>
    <recommendedName>
        <fullName evidence="2">DUF397 domain-containing protein</fullName>
    </recommendedName>
</protein>
<feature type="domain" description="DUF397" evidence="2">
    <location>
        <begin position="13"/>
        <end position="63"/>
    </location>
</feature>
<feature type="region of interest" description="Disordered" evidence="1">
    <location>
        <begin position="1"/>
        <end position="25"/>
    </location>
</feature>
<dbReference type="InterPro" id="IPR007278">
    <property type="entry name" value="DUF397"/>
</dbReference>
<dbReference type="EMBL" id="BNAR01000008">
    <property type="protein sequence ID" value="GHH47446.1"/>
    <property type="molecule type" value="Genomic_DNA"/>
</dbReference>
<gene>
    <name evidence="3" type="ORF">GCM10017774_51690</name>
</gene>
<dbReference type="Pfam" id="PF04149">
    <property type="entry name" value="DUF397"/>
    <property type="match status" value="1"/>
</dbReference>
<name>A0ABQ3MJY3_9PSEU</name>